<dbReference type="Gene3D" id="3.40.50.720">
    <property type="entry name" value="NAD(P)-binding Rossmann-like Domain"/>
    <property type="match status" value="1"/>
</dbReference>
<dbReference type="InParanoid" id="A0A482XRU8"/>
<organism evidence="1 2">
    <name type="scientific">Laodelphax striatellus</name>
    <name type="common">Small brown planthopper</name>
    <name type="synonym">Delphax striatella</name>
    <dbReference type="NCBI Taxonomy" id="195883"/>
    <lineage>
        <taxon>Eukaryota</taxon>
        <taxon>Metazoa</taxon>
        <taxon>Ecdysozoa</taxon>
        <taxon>Arthropoda</taxon>
        <taxon>Hexapoda</taxon>
        <taxon>Insecta</taxon>
        <taxon>Pterygota</taxon>
        <taxon>Neoptera</taxon>
        <taxon>Paraneoptera</taxon>
        <taxon>Hemiptera</taxon>
        <taxon>Auchenorrhyncha</taxon>
        <taxon>Fulgoroidea</taxon>
        <taxon>Delphacidae</taxon>
        <taxon>Criomorphinae</taxon>
        <taxon>Laodelphax</taxon>
    </lineage>
</organism>
<dbReference type="STRING" id="195883.A0A482XRU8"/>
<dbReference type="AlphaFoldDB" id="A0A482XRU8"/>
<dbReference type="InterPro" id="IPR002347">
    <property type="entry name" value="SDR_fam"/>
</dbReference>
<evidence type="ECO:0000313" key="1">
    <source>
        <dbReference type="EMBL" id="RZF48702.1"/>
    </source>
</evidence>
<reference evidence="1 2" key="1">
    <citation type="journal article" date="2017" name="Gigascience">
        <title>Genome sequence of the small brown planthopper, Laodelphax striatellus.</title>
        <authorList>
            <person name="Zhu J."/>
            <person name="Jiang F."/>
            <person name="Wang X."/>
            <person name="Yang P."/>
            <person name="Bao Y."/>
            <person name="Zhao W."/>
            <person name="Wang W."/>
            <person name="Lu H."/>
            <person name="Wang Q."/>
            <person name="Cui N."/>
            <person name="Li J."/>
            <person name="Chen X."/>
            <person name="Luo L."/>
            <person name="Yu J."/>
            <person name="Kang L."/>
            <person name="Cui F."/>
        </authorList>
    </citation>
    <scope>NUCLEOTIDE SEQUENCE [LARGE SCALE GENOMIC DNA]</scope>
    <source>
        <strain evidence="1">Lst14</strain>
    </source>
</reference>
<dbReference type="SUPFAM" id="SSF51735">
    <property type="entry name" value="NAD(P)-binding Rossmann-fold domains"/>
    <property type="match status" value="1"/>
</dbReference>
<sequence length="281" mass="31275">MLKFAVVDLFRKANISVVETERASYSDSDEDSVLIPIKEGDRGDRDVTKEEAEHVNNIFGMVILNNVEGHVSQKLDNQGVYAIDCANPDIAYCLMDKIMKSSLIIGNKVKDKDTGANSGIGQTIACEIARRGGTVHMVCRNHQRGEHVQTTIMNETGNQDIHLHLVDLSQPRNVFRFAQDFRDQSGNLDVLIHNAGSMVPNRQTDPDGIEKNFAVNVLAPHILTRQLIPLLHKAKPGRVIFVASGGMLVQKLDVTDIQCQRMKAGDVTLIYDNHKRQQVKL</sequence>
<dbReference type="Pfam" id="PF00106">
    <property type="entry name" value="adh_short"/>
    <property type="match status" value="1"/>
</dbReference>
<dbReference type="Proteomes" id="UP000291343">
    <property type="component" value="Unassembled WGS sequence"/>
</dbReference>
<proteinExistence type="predicted"/>
<dbReference type="PRINTS" id="PR00081">
    <property type="entry name" value="GDHRDH"/>
</dbReference>
<keyword evidence="2" id="KW-1185">Reference proteome</keyword>
<protein>
    <submittedName>
        <fullName evidence="1">Uncharacterized protein</fullName>
    </submittedName>
</protein>
<dbReference type="OrthoDB" id="8173472at2759"/>
<gene>
    <name evidence="1" type="ORF">LSTR_LSTR011189</name>
</gene>
<dbReference type="InterPro" id="IPR036291">
    <property type="entry name" value="NAD(P)-bd_dom_sf"/>
</dbReference>
<evidence type="ECO:0000313" key="2">
    <source>
        <dbReference type="Proteomes" id="UP000291343"/>
    </source>
</evidence>
<name>A0A482XRU8_LAOST</name>
<dbReference type="EMBL" id="QKKF02001142">
    <property type="protein sequence ID" value="RZF48702.1"/>
    <property type="molecule type" value="Genomic_DNA"/>
</dbReference>
<dbReference type="PANTHER" id="PTHR44656:SF7">
    <property type="entry name" value="DEHYDROGENASE_REDUCTASE SDR FAMILY MEMBER 12"/>
    <property type="match status" value="1"/>
</dbReference>
<comment type="caution">
    <text evidence="1">The sequence shown here is derived from an EMBL/GenBank/DDBJ whole genome shotgun (WGS) entry which is preliminary data.</text>
</comment>
<dbReference type="SMR" id="A0A482XRU8"/>
<dbReference type="InterPro" id="IPR052992">
    <property type="entry name" value="SDR_member_12"/>
</dbReference>
<dbReference type="PANTHER" id="PTHR44656">
    <property type="entry name" value="DEHYDROGENASE/REDUCTASE SDR FAMILY MEMBER 12"/>
    <property type="match status" value="1"/>
</dbReference>
<accession>A0A482XRU8</accession>